<dbReference type="PROSITE" id="PS50082">
    <property type="entry name" value="WD_REPEATS_2"/>
    <property type="match status" value="4"/>
</dbReference>
<feature type="repeat" description="WD" evidence="3">
    <location>
        <begin position="629"/>
        <end position="660"/>
    </location>
</feature>
<reference evidence="6" key="2">
    <citation type="submission" date="2008-08" db="EMBL/GenBank/DDBJ databases">
        <authorList>
            <consortium name="Diatom Consortium"/>
            <person name="Grigoriev I."/>
            <person name="Grimwood J."/>
            <person name="Kuo A."/>
            <person name="Otillar R.P."/>
            <person name="Salamov A."/>
            <person name="Detter J.C."/>
            <person name="Lindquist E."/>
            <person name="Shapiro H."/>
            <person name="Lucas S."/>
            <person name="Glavina del Rio T."/>
            <person name="Pitluck S."/>
            <person name="Rokhsar D."/>
            <person name="Bowler C."/>
        </authorList>
    </citation>
    <scope>GENOME REANNOTATION</scope>
    <source>
        <strain evidence="6">CCAP 1055/1</strain>
    </source>
</reference>
<dbReference type="eggNOG" id="KOG0318">
    <property type="taxonomic scope" value="Eukaryota"/>
</dbReference>
<dbReference type="OMA" id="FYQGPPF"/>
<dbReference type="STRING" id="556484.B7G6Y0"/>
<dbReference type="InterPro" id="IPR015943">
    <property type="entry name" value="WD40/YVTN_repeat-like_dom_sf"/>
</dbReference>
<name>B7G6Y0_PHATC</name>
<dbReference type="PANTHER" id="PTHR19856:SF0">
    <property type="entry name" value="WD REPEAT-CONTAINING PROTEIN 1"/>
    <property type="match status" value="1"/>
</dbReference>
<feature type="region of interest" description="Disordered" evidence="4">
    <location>
        <begin position="46"/>
        <end position="65"/>
    </location>
</feature>
<evidence type="ECO:0000313" key="6">
    <source>
        <dbReference type="Proteomes" id="UP000000759"/>
    </source>
</evidence>
<feature type="repeat" description="WD" evidence="3">
    <location>
        <begin position="669"/>
        <end position="706"/>
    </location>
</feature>
<gene>
    <name evidence="5" type="ORF">PHATRDRAFT_48381</name>
</gene>
<dbReference type="InterPro" id="IPR019775">
    <property type="entry name" value="WD40_repeat_CS"/>
</dbReference>
<sequence length="715" mass="76529">MTEATVRFDDATDPYRGARISRPCRTFRREDHAALGTRRLQQLRAPSSPLVTSTPPLPSTTRGDRCSIDGPSKRVPGVLAYLSGKQIVVRNLLTDAAVWMPDNPASPSHLPVLVYRGHNYKATAVRISPSGAYVASGDERGTLRVWALDQEEHLCKYEATHLLAGASVTDVAWDGESKRIAACGARAGGESRAGDCAKVFSWDTGVTVGQLSQHLKGRISSLAFKPQRPMRLVTAGKDDHALRFHQGPPFQRVPPENGVPAEACHVKGGIHAVRYSHSGAWVVSVGSDRAIVLYEGKTLAFQSKLEHAHDATIYDVAWSADDSTILTASGDGTCQQFAVHADGTLSSTRVWKVAEFQLGGRPFEKVPVGGNQVGCAYVAGNVPVSVSLNGQIAVLPLDEGNMKILTGHDAPIAGLAVDAARNVFYTGDTDGILCEWDLVTGQPQRRLEPVEGNEDLTYVTHTGAIAGLACLPESSTLLSVGWDDKVRMAPNGVVGMATIEIGAQPSSIASGKALAVVCTVQGLLLVRTGQASTLMAIPYEAHAVCVDAHDQMVYVGGNDCNVHVYAVDGDTLKEVHVIENGHLKPIHALSLSHDGTKLAAGDGRDVCVWDLSAANKYAAVVAKGRWCFHVQKVTCLAWSLDDAVLVSGGADDSLYVWNVQQKMKRIHYPYAHRGGVTGVEFVPNVAAGTYRMISVGADAVVHVWDLTQHIQEKFS</sequence>
<evidence type="ECO:0000256" key="2">
    <source>
        <dbReference type="ARBA" id="ARBA00022737"/>
    </source>
</evidence>
<dbReference type="OrthoDB" id="2306at2759"/>
<dbReference type="EMBL" id="CM000619">
    <property type="protein sequence ID" value="EEC45544.1"/>
    <property type="molecule type" value="Genomic_DNA"/>
</dbReference>
<dbReference type="Proteomes" id="UP000000759">
    <property type="component" value="Chromosome 17"/>
</dbReference>
<feature type="repeat" description="WD" evidence="3">
    <location>
        <begin position="405"/>
        <end position="446"/>
    </location>
</feature>
<dbReference type="PROSITE" id="PS00678">
    <property type="entry name" value="WD_REPEATS_1"/>
    <property type="match status" value="2"/>
</dbReference>
<dbReference type="PROSITE" id="PS50294">
    <property type="entry name" value="WD_REPEATS_REGION"/>
    <property type="match status" value="2"/>
</dbReference>
<accession>B7G6Y0</accession>
<dbReference type="InParanoid" id="B7G6Y0"/>
<keyword evidence="2" id="KW-0677">Repeat</keyword>
<dbReference type="AlphaFoldDB" id="B7G6Y0"/>
<dbReference type="GO" id="GO:0030042">
    <property type="term" value="P:actin filament depolymerization"/>
    <property type="evidence" value="ECO:0007669"/>
    <property type="project" value="TreeGrafter"/>
</dbReference>
<dbReference type="RefSeq" id="XP_002182808.1">
    <property type="nucleotide sequence ID" value="XM_002182772.1"/>
</dbReference>
<dbReference type="GeneID" id="7203645"/>
<dbReference type="SUPFAM" id="SSF50978">
    <property type="entry name" value="WD40 repeat-like"/>
    <property type="match status" value="2"/>
</dbReference>
<dbReference type="Pfam" id="PF00400">
    <property type="entry name" value="WD40"/>
    <property type="match status" value="6"/>
</dbReference>
<organism evidence="5 6">
    <name type="scientific">Phaeodactylum tricornutum (strain CCAP 1055/1)</name>
    <dbReference type="NCBI Taxonomy" id="556484"/>
    <lineage>
        <taxon>Eukaryota</taxon>
        <taxon>Sar</taxon>
        <taxon>Stramenopiles</taxon>
        <taxon>Ochrophyta</taxon>
        <taxon>Bacillariophyta</taxon>
        <taxon>Bacillariophyceae</taxon>
        <taxon>Bacillariophycidae</taxon>
        <taxon>Naviculales</taxon>
        <taxon>Phaeodactylaceae</taxon>
        <taxon>Phaeodactylum</taxon>
    </lineage>
</organism>
<dbReference type="InterPro" id="IPR036322">
    <property type="entry name" value="WD40_repeat_dom_sf"/>
</dbReference>
<keyword evidence="1 3" id="KW-0853">WD repeat</keyword>
<evidence type="ECO:0000313" key="5">
    <source>
        <dbReference type="EMBL" id="EEC45544.1"/>
    </source>
</evidence>
<dbReference type="KEGG" id="pti:PHATRDRAFT_48381"/>
<keyword evidence="6" id="KW-1185">Reference proteome</keyword>
<dbReference type="HOGENOM" id="CLU_015246_1_0_1"/>
<dbReference type="GO" id="GO:0051015">
    <property type="term" value="F:actin filament binding"/>
    <property type="evidence" value="ECO:0007669"/>
    <property type="project" value="TreeGrafter"/>
</dbReference>
<dbReference type="GO" id="GO:0030864">
    <property type="term" value="C:cortical actin cytoskeleton"/>
    <property type="evidence" value="ECO:0007669"/>
    <property type="project" value="TreeGrafter"/>
</dbReference>
<proteinExistence type="predicted"/>
<dbReference type="PANTHER" id="PTHR19856">
    <property type="entry name" value="WD-REPEATCONTAINING PROTEIN WDR1"/>
    <property type="match status" value="1"/>
</dbReference>
<dbReference type="InterPro" id="IPR001680">
    <property type="entry name" value="WD40_rpt"/>
</dbReference>
<dbReference type="PaxDb" id="2850-Phatr48381"/>
<dbReference type="Gene3D" id="2.130.10.10">
    <property type="entry name" value="YVTN repeat-like/Quinoprotein amine dehydrogenase"/>
    <property type="match status" value="2"/>
</dbReference>
<feature type="repeat" description="WD" evidence="3">
    <location>
        <begin position="115"/>
        <end position="156"/>
    </location>
</feature>
<protein>
    <submittedName>
        <fullName evidence="5">Uncharacterized protein</fullName>
    </submittedName>
</protein>
<dbReference type="SMART" id="SM00320">
    <property type="entry name" value="WD40"/>
    <property type="match status" value="10"/>
</dbReference>
<evidence type="ECO:0000256" key="4">
    <source>
        <dbReference type="SAM" id="MobiDB-lite"/>
    </source>
</evidence>
<evidence type="ECO:0000256" key="1">
    <source>
        <dbReference type="ARBA" id="ARBA00022574"/>
    </source>
</evidence>
<evidence type="ECO:0000256" key="3">
    <source>
        <dbReference type="PROSITE-ProRule" id="PRU00221"/>
    </source>
</evidence>
<reference evidence="5 6" key="1">
    <citation type="journal article" date="2008" name="Nature">
        <title>The Phaeodactylum genome reveals the evolutionary history of diatom genomes.</title>
        <authorList>
            <person name="Bowler C."/>
            <person name="Allen A.E."/>
            <person name="Badger J.H."/>
            <person name="Grimwood J."/>
            <person name="Jabbari K."/>
            <person name="Kuo A."/>
            <person name="Maheswari U."/>
            <person name="Martens C."/>
            <person name="Maumus F."/>
            <person name="Otillar R.P."/>
            <person name="Rayko E."/>
            <person name="Salamov A."/>
            <person name="Vandepoele K."/>
            <person name="Beszteri B."/>
            <person name="Gruber A."/>
            <person name="Heijde M."/>
            <person name="Katinka M."/>
            <person name="Mock T."/>
            <person name="Valentin K."/>
            <person name="Verret F."/>
            <person name="Berges J.A."/>
            <person name="Brownlee C."/>
            <person name="Cadoret J.P."/>
            <person name="Chiovitti A."/>
            <person name="Choi C.J."/>
            <person name="Coesel S."/>
            <person name="De Martino A."/>
            <person name="Detter J.C."/>
            <person name="Durkin C."/>
            <person name="Falciatore A."/>
            <person name="Fournet J."/>
            <person name="Haruta M."/>
            <person name="Huysman M.J."/>
            <person name="Jenkins B.D."/>
            <person name="Jiroutova K."/>
            <person name="Jorgensen R.E."/>
            <person name="Joubert Y."/>
            <person name="Kaplan A."/>
            <person name="Kroger N."/>
            <person name="Kroth P.G."/>
            <person name="La Roche J."/>
            <person name="Lindquist E."/>
            <person name="Lommer M."/>
            <person name="Martin-Jezequel V."/>
            <person name="Lopez P.J."/>
            <person name="Lucas S."/>
            <person name="Mangogna M."/>
            <person name="McGinnis K."/>
            <person name="Medlin L.K."/>
            <person name="Montsant A."/>
            <person name="Oudot-Le Secq M.P."/>
            <person name="Napoli C."/>
            <person name="Obornik M."/>
            <person name="Parker M.S."/>
            <person name="Petit J.L."/>
            <person name="Porcel B.M."/>
            <person name="Poulsen N."/>
            <person name="Robison M."/>
            <person name="Rychlewski L."/>
            <person name="Rynearson T.A."/>
            <person name="Schmutz J."/>
            <person name="Shapiro H."/>
            <person name="Siaut M."/>
            <person name="Stanley M."/>
            <person name="Sussman M.R."/>
            <person name="Taylor A.R."/>
            <person name="Vardi A."/>
            <person name="von Dassow P."/>
            <person name="Vyverman W."/>
            <person name="Willis A."/>
            <person name="Wyrwicz L.S."/>
            <person name="Rokhsar D.S."/>
            <person name="Weissenbach J."/>
            <person name="Armbrust E.V."/>
            <person name="Green B.R."/>
            <person name="Van de Peer Y."/>
            <person name="Grigoriev I.V."/>
        </authorList>
    </citation>
    <scope>NUCLEOTIDE SEQUENCE [LARGE SCALE GENOMIC DNA]</scope>
    <source>
        <strain evidence="5 6">CCAP 1055/1</strain>
    </source>
</reference>